<keyword evidence="14" id="KW-1185">Reference proteome</keyword>
<keyword evidence="5 9" id="KW-0808">Transferase</keyword>
<evidence type="ECO:0000256" key="2">
    <source>
        <dbReference type="ARBA" id="ARBA00008711"/>
    </source>
</evidence>
<dbReference type="NCBIfam" id="TIGR00589">
    <property type="entry name" value="ogt"/>
    <property type="match status" value="1"/>
</dbReference>
<dbReference type="PANTHER" id="PTHR10815:SF5">
    <property type="entry name" value="METHYLATED-DNA--PROTEIN-CYSTEINE METHYLTRANSFERASE"/>
    <property type="match status" value="1"/>
</dbReference>
<dbReference type="InterPro" id="IPR023546">
    <property type="entry name" value="MGMT"/>
</dbReference>
<evidence type="ECO:0000256" key="6">
    <source>
        <dbReference type="ARBA" id="ARBA00022763"/>
    </source>
</evidence>
<protein>
    <recommendedName>
        <fullName evidence="9">Methylated-DNA--protein-cysteine methyltransferase</fullName>
        <ecNumber evidence="9">2.1.1.63</ecNumber>
    </recommendedName>
    <alternativeName>
        <fullName evidence="9">6-O-methylguanine-DNA methyltransferase</fullName>
        <shortName evidence="9">MGMT</shortName>
    </alternativeName>
    <alternativeName>
        <fullName evidence="9">O-6-methylguanine-DNA-alkyltransferase</fullName>
    </alternativeName>
</protein>
<dbReference type="EMBL" id="NART01000049">
    <property type="protein sequence ID" value="OTQ09221.1"/>
    <property type="molecule type" value="Genomic_DNA"/>
</dbReference>
<gene>
    <name evidence="13" type="ORF">B6C91_09910</name>
    <name evidence="12" type="ORF">B6D08_05170</name>
</gene>
<comment type="function">
    <text evidence="9">Involved in the cellular defense against the biological effects of O6-methylguanine (O6-MeG) and O4-methylthymine (O4-MeT) in DNA. Repairs the methylated nucleobase in DNA by stoichiometrically transferring the methyl group to a cysteine residue in the enzyme. This is a suicide reaction: the enzyme is irreversibly inactivated.</text>
</comment>
<dbReference type="InterPro" id="IPR001497">
    <property type="entry name" value="MethylDNA_cys_MeTrfase_AS"/>
</dbReference>
<dbReference type="GO" id="GO:0006307">
    <property type="term" value="P:DNA alkylation repair"/>
    <property type="evidence" value="ECO:0007669"/>
    <property type="project" value="UniProtKB-UniRule"/>
</dbReference>
<reference evidence="14 15" key="1">
    <citation type="submission" date="2017-03" db="EMBL/GenBank/DDBJ databases">
        <title>Comparative genomics of honeybee gut symbionts reveal geographically distinct and subgroup specific antibiotic resistance.</title>
        <authorList>
            <person name="Ludvigsen J."/>
            <person name="Porcellato D."/>
            <person name="Labee-Lund T.M."/>
            <person name="Amdam G.V."/>
            <person name="Rudi K."/>
        </authorList>
    </citation>
    <scope>NUCLEOTIDE SEQUENCE [LARGE SCALE GENOMIC DNA]</scope>
    <source>
        <strain evidence="12 15">A-7-12</strain>
        <strain evidence="13 14">A-9-12</strain>
    </source>
</reference>
<dbReference type="AlphaFoldDB" id="A0A242NIU9"/>
<comment type="catalytic activity">
    <reaction evidence="1 9">
        <text>a 4-O-methyl-thymidine in DNA + L-cysteinyl-[protein] = a thymidine in DNA + S-methyl-L-cysteinyl-[protein]</text>
        <dbReference type="Rhea" id="RHEA:53428"/>
        <dbReference type="Rhea" id="RHEA-COMP:10131"/>
        <dbReference type="Rhea" id="RHEA-COMP:10132"/>
        <dbReference type="Rhea" id="RHEA-COMP:13555"/>
        <dbReference type="Rhea" id="RHEA-COMP:13556"/>
        <dbReference type="ChEBI" id="CHEBI:29950"/>
        <dbReference type="ChEBI" id="CHEBI:82612"/>
        <dbReference type="ChEBI" id="CHEBI:137386"/>
        <dbReference type="ChEBI" id="CHEBI:137387"/>
        <dbReference type="EC" id="2.1.1.63"/>
    </reaction>
</comment>
<dbReference type="OrthoDB" id="9811249at2"/>
<proteinExistence type="inferred from homology"/>
<evidence type="ECO:0000259" key="10">
    <source>
        <dbReference type="Pfam" id="PF01035"/>
    </source>
</evidence>
<evidence type="ECO:0000256" key="9">
    <source>
        <dbReference type="HAMAP-Rule" id="MF_00772"/>
    </source>
</evidence>
<dbReference type="PROSITE" id="PS00374">
    <property type="entry name" value="MGMT"/>
    <property type="match status" value="1"/>
</dbReference>
<keyword evidence="7 9" id="KW-0234">DNA repair</keyword>
<dbReference type="RefSeq" id="WP_086271991.1">
    <property type="nucleotide sequence ID" value="NZ_MZNE01000007.1"/>
</dbReference>
<dbReference type="FunFam" id="1.10.10.10:FF:000214">
    <property type="entry name" value="Methylated-DNA--protein-cysteine methyltransferase"/>
    <property type="match status" value="1"/>
</dbReference>
<dbReference type="GO" id="GO:0003908">
    <property type="term" value="F:methylated-DNA-[protein]-cysteine S-methyltransferase activity"/>
    <property type="evidence" value="ECO:0007669"/>
    <property type="project" value="UniProtKB-UniRule"/>
</dbReference>
<feature type="active site" description="Nucleophile; methyl group acceptor" evidence="9">
    <location>
        <position position="136"/>
    </location>
</feature>
<evidence type="ECO:0000313" key="13">
    <source>
        <dbReference type="EMBL" id="OTQ09221.1"/>
    </source>
</evidence>
<dbReference type="InterPro" id="IPR036217">
    <property type="entry name" value="MethylDNA_cys_MeTrfase_DNAb"/>
</dbReference>
<dbReference type="EC" id="2.1.1.63" evidence="9"/>
<dbReference type="InterPro" id="IPR014048">
    <property type="entry name" value="MethylDNA_cys_MeTrfase_DNA-bd"/>
</dbReference>
<dbReference type="PANTHER" id="PTHR10815">
    <property type="entry name" value="METHYLATED-DNA--PROTEIN-CYSTEINE METHYLTRANSFERASE"/>
    <property type="match status" value="1"/>
</dbReference>
<dbReference type="HAMAP" id="MF_00772">
    <property type="entry name" value="OGT"/>
    <property type="match status" value="1"/>
</dbReference>
<dbReference type="Proteomes" id="UP000194977">
    <property type="component" value="Unassembled WGS sequence"/>
</dbReference>
<evidence type="ECO:0000256" key="4">
    <source>
        <dbReference type="ARBA" id="ARBA00022603"/>
    </source>
</evidence>
<evidence type="ECO:0000256" key="8">
    <source>
        <dbReference type="ARBA" id="ARBA00049348"/>
    </source>
</evidence>
<dbReference type="InterPro" id="IPR036631">
    <property type="entry name" value="MGMT_N_sf"/>
</dbReference>
<dbReference type="GO" id="GO:0032259">
    <property type="term" value="P:methylation"/>
    <property type="evidence" value="ECO:0007669"/>
    <property type="project" value="UniProtKB-KW"/>
</dbReference>
<feature type="domain" description="Methylated-DNA-[protein]-cysteine S-methyltransferase DNA binding" evidence="10">
    <location>
        <begin position="80"/>
        <end position="164"/>
    </location>
</feature>
<evidence type="ECO:0000259" key="11">
    <source>
        <dbReference type="Pfam" id="PF02870"/>
    </source>
</evidence>
<keyword evidence="6 9" id="KW-0227">DNA damage</keyword>
<evidence type="ECO:0000313" key="12">
    <source>
        <dbReference type="EMBL" id="OTQ00080.1"/>
    </source>
</evidence>
<evidence type="ECO:0000313" key="15">
    <source>
        <dbReference type="Proteomes" id="UP000194977"/>
    </source>
</evidence>
<comment type="subcellular location">
    <subcellularLocation>
        <location evidence="9">Cytoplasm</location>
    </subcellularLocation>
</comment>
<evidence type="ECO:0000256" key="7">
    <source>
        <dbReference type="ARBA" id="ARBA00023204"/>
    </source>
</evidence>
<comment type="similarity">
    <text evidence="2 9">Belongs to the MGMT family.</text>
</comment>
<name>A0A242NIU9_9GAMM</name>
<dbReference type="SUPFAM" id="SSF46767">
    <property type="entry name" value="Methylated DNA-protein cysteine methyltransferase, C-terminal domain"/>
    <property type="match status" value="1"/>
</dbReference>
<dbReference type="Gene3D" id="1.10.10.10">
    <property type="entry name" value="Winged helix-like DNA-binding domain superfamily/Winged helix DNA-binding domain"/>
    <property type="match status" value="1"/>
</dbReference>
<dbReference type="Gene3D" id="3.30.160.70">
    <property type="entry name" value="Methylated DNA-protein cysteine methyltransferase domain"/>
    <property type="match status" value="1"/>
</dbReference>
<keyword evidence="3 9" id="KW-0963">Cytoplasm</keyword>
<accession>A0A242NIU9</accession>
<comment type="catalytic activity">
    <reaction evidence="8 9">
        <text>a 6-O-methyl-2'-deoxyguanosine in DNA + L-cysteinyl-[protein] = S-methyl-L-cysteinyl-[protein] + a 2'-deoxyguanosine in DNA</text>
        <dbReference type="Rhea" id="RHEA:24000"/>
        <dbReference type="Rhea" id="RHEA-COMP:10131"/>
        <dbReference type="Rhea" id="RHEA-COMP:10132"/>
        <dbReference type="Rhea" id="RHEA-COMP:11367"/>
        <dbReference type="Rhea" id="RHEA-COMP:11368"/>
        <dbReference type="ChEBI" id="CHEBI:29950"/>
        <dbReference type="ChEBI" id="CHEBI:82612"/>
        <dbReference type="ChEBI" id="CHEBI:85445"/>
        <dbReference type="ChEBI" id="CHEBI:85448"/>
        <dbReference type="EC" id="2.1.1.63"/>
    </reaction>
</comment>
<evidence type="ECO:0000256" key="1">
    <source>
        <dbReference type="ARBA" id="ARBA00001286"/>
    </source>
</evidence>
<dbReference type="EMBL" id="NARP01000011">
    <property type="protein sequence ID" value="OTQ00080.1"/>
    <property type="molecule type" value="Genomic_DNA"/>
</dbReference>
<keyword evidence="4 9" id="KW-0489">Methyltransferase</keyword>
<dbReference type="SUPFAM" id="SSF53155">
    <property type="entry name" value="Methylated DNA-protein cysteine methyltransferase domain"/>
    <property type="match status" value="1"/>
</dbReference>
<dbReference type="InterPro" id="IPR036388">
    <property type="entry name" value="WH-like_DNA-bd_sf"/>
</dbReference>
<dbReference type="Pfam" id="PF02870">
    <property type="entry name" value="Methyltransf_1N"/>
    <property type="match status" value="1"/>
</dbReference>
<dbReference type="Pfam" id="PF01035">
    <property type="entry name" value="DNA_binding_1"/>
    <property type="match status" value="1"/>
</dbReference>
<sequence>MFYLDTYCSPMGLITLACQQNKLVGVWIEGQKYFGQIVPDQKQYQPNLPIFNMTKRWLDDYFNGKKPTIETLPLAPQGTPFRHLVWDILCQIPYGQVITYGDIAKQIMQKTNTASMSSQAVGGAVGHNPISIIIPCHRVIGAKGNLTGYAGGIDKKIALLKLENIDTSQFVIPTRGTAL</sequence>
<evidence type="ECO:0000256" key="3">
    <source>
        <dbReference type="ARBA" id="ARBA00022490"/>
    </source>
</evidence>
<dbReference type="CDD" id="cd06445">
    <property type="entry name" value="ATase"/>
    <property type="match status" value="1"/>
</dbReference>
<dbReference type="InterPro" id="IPR008332">
    <property type="entry name" value="MethylG_MeTrfase_N"/>
</dbReference>
<feature type="domain" description="Methylguanine DNA methyltransferase ribonuclease-like" evidence="11">
    <location>
        <begin position="4"/>
        <end position="76"/>
    </location>
</feature>
<dbReference type="GO" id="GO:0005737">
    <property type="term" value="C:cytoplasm"/>
    <property type="evidence" value="ECO:0007669"/>
    <property type="project" value="UniProtKB-SubCell"/>
</dbReference>
<evidence type="ECO:0000313" key="14">
    <source>
        <dbReference type="Proteomes" id="UP000194800"/>
    </source>
</evidence>
<evidence type="ECO:0000256" key="5">
    <source>
        <dbReference type="ARBA" id="ARBA00022679"/>
    </source>
</evidence>
<comment type="caution">
    <text evidence="12">The sequence shown here is derived from an EMBL/GenBank/DDBJ whole genome shotgun (WGS) entry which is preliminary data.</text>
</comment>
<dbReference type="Proteomes" id="UP000194800">
    <property type="component" value="Unassembled WGS sequence"/>
</dbReference>
<comment type="miscellaneous">
    <text evidence="9">This enzyme catalyzes only one turnover and therefore is not strictly catalytic. According to one definition, an enzyme is a biocatalyst that acts repeatedly and over many reaction cycles.</text>
</comment>
<organism evidence="12 15">
    <name type="scientific">Gilliamella apicola</name>
    <dbReference type="NCBI Taxonomy" id="1196095"/>
    <lineage>
        <taxon>Bacteria</taxon>
        <taxon>Pseudomonadati</taxon>
        <taxon>Pseudomonadota</taxon>
        <taxon>Gammaproteobacteria</taxon>
        <taxon>Orbales</taxon>
        <taxon>Orbaceae</taxon>
        <taxon>Gilliamella</taxon>
    </lineage>
</organism>